<sequence length="149" mass="16680">MLEGGGGWRNLDFMTASLLGKRARSPDAGSDDTADMEETHRALFPFFETQNIDDEEEVEGSAPDLVRREHVFQKAAEILHTEVPHGNRLWMSSIVKRNIGCDAQIHRSNAGYNLAEEEGQGGSAPFTEYNGLPSWYLNFLNCSQIQSNY</sequence>
<name>A0AAD7EC40_9AGAR</name>
<dbReference type="Proteomes" id="UP001218218">
    <property type="component" value="Unassembled WGS sequence"/>
</dbReference>
<dbReference type="EMBL" id="JARIHO010000081">
    <property type="protein sequence ID" value="KAJ7309440.1"/>
    <property type="molecule type" value="Genomic_DNA"/>
</dbReference>
<dbReference type="AlphaFoldDB" id="A0AAD7EC40"/>
<comment type="caution">
    <text evidence="1">The sequence shown here is derived from an EMBL/GenBank/DDBJ whole genome shotgun (WGS) entry which is preliminary data.</text>
</comment>
<keyword evidence="2" id="KW-1185">Reference proteome</keyword>
<reference evidence="1" key="1">
    <citation type="submission" date="2023-03" db="EMBL/GenBank/DDBJ databases">
        <title>Massive genome expansion in bonnet fungi (Mycena s.s.) driven by repeated elements and novel gene families across ecological guilds.</title>
        <authorList>
            <consortium name="Lawrence Berkeley National Laboratory"/>
            <person name="Harder C.B."/>
            <person name="Miyauchi S."/>
            <person name="Viragh M."/>
            <person name="Kuo A."/>
            <person name="Thoen E."/>
            <person name="Andreopoulos B."/>
            <person name="Lu D."/>
            <person name="Skrede I."/>
            <person name="Drula E."/>
            <person name="Henrissat B."/>
            <person name="Morin E."/>
            <person name="Kohler A."/>
            <person name="Barry K."/>
            <person name="LaButti K."/>
            <person name="Morin E."/>
            <person name="Salamov A."/>
            <person name="Lipzen A."/>
            <person name="Mereny Z."/>
            <person name="Hegedus B."/>
            <person name="Baldrian P."/>
            <person name="Stursova M."/>
            <person name="Weitz H."/>
            <person name="Taylor A."/>
            <person name="Grigoriev I.V."/>
            <person name="Nagy L.G."/>
            <person name="Martin F."/>
            <person name="Kauserud H."/>
        </authorList>
    </citation>
    <scope>NUCLEOTIDE SEQUENCE</scope>
    <source>
        <strain evidence="1">CBHHK002</strain>
    </source>
</reference>
<evidence type="ECO:0000313" key="2">
    <source>
        <dbReference type="Proteomes" id="UP001218218"/>
    </source>
</evidence>
<protein>
    <submittedName>
        <fullName evidence="1">Uncharacterized protein</fullName>
    </submittedName>
</protein>
<accession>A0AAD7EC40</accession>
<gene>
    <name evidence="1" type="ORF">DFH08DRAFT_823381</name>
</gene>
<evidence type="ECO:0000313" key="1">
    <source>
        <dbReference type="EMBL" id="KAJ7309440.1"/>
    </source>
</evidence>
<proteinExistence type="predicted"/>
<organism evidence="1 2">
    <name type="scientific">Mycena albidolilacea</name>
    <dbReference type="NCBI Taxonomy" id="1033008"/>
    <lineage>
        <taxon>Eukaryota</taxon>
        <taxon>Fungi</taxon>
        <taxon>Dikarya</taxon>
        <taxon>Basidiomycota</taxon>
        <taxon>Agaricomycotina</taxon>
        <taxon>Agaricomycetes</taxon>
        <taxon>Agaricomycetidae</taxon>
        <taxon>Agaricales</taxon>
        <taxon>Marasmiineae</taxon>
        <taxon>Mycenaceae</taxon>
        <taxon>Mycena</taxon>
    </lineage>
</organism>